<accession>A0A177BWX5</accession>
<evidence type="ECO:0000313" key="1">
    <source>
        <dbReference type="EMBL" id="OAF99460.1"/>
    </source>
</evidence>
<organism evidence="1 2">
    <name type="scientific">Paraphaeosphaeria sporulosa</name>
    <dbReference type="NCBI Taxonomy" id="1460663"/>
    <lineage>
        <taxon>Eukaryota</taxon>
        <taxon>Fungi</taxon>
        <taxon>Dikarya</taxon>
        <taxon>Ascomycota</taxon>
        <taxon>Pezizomycotina</taxon>
        <taxon>Dothideomycetes</taxon>
        <taxon>Pleosporomycetidae</taxon>
        <taxon>Pleosporales</taxon>
        <taxon>Massarineae</taxon>
        <taxon>Didymosphaeriaceae</taxon>
        <taxon>Paraphaeosphaeria</taxon>
    </lineage>
</organism>
<dbReference type="Proteomes" id="UP000077069">
    <property type="component" value="Unassembled WGS sequence"/>
</dbReference>
<dbReference type="RefSeq" id="XP_018029826.1">
    <property type="nucleotide sequence ID" value="XM_018179692.1"/>
</dbReference>
<proteinExistence type="predicted"/>
<dbReference type="EMBL" id="KV441562">
    <property type="protein sequence ID" value="OAF99460.1"/>
    <property type="molecule type" value="Genomic_DNA"/>
</dbReference>
<keyword evidence="2" id="KW-1185">Reference proteome</keyword>
<dbReference type="OrthoDB" id="2125469at2759"/>
<gene>
    <name evidence="1" type="ORF">CC84DRAFT_1169561</name>
</gene>
<evidence type="ECO:0000313" key="2">
    <source>
        <dbReference type="Proteomes" id="UP000077069"/>
    </source>
</evidence>
<dbReference type="InParanoid" id="A0A177BWX5"/>
<name>A0A177BWX5_9PLEO</name>
<protein>
    <submittedName>
        <fullName evidence="1">Uncharacterized protein</fullName>
    </submittedName>
</protein>
<dbReference type="AlphaFoldDB" id="A0A177BWX5"/>
<dbReference type="GeneID" id="28763178"/>
<reference evidence="1 2" key="1">
    <citation type="submission" date="2016-05" db="EMBL/GenBank/DDBJ databases">
        <title>Comparative analysis of secretome profiles of manganese(II)-oxidizing ascomycete fungi.</title>
        <authorList>
            <consortium name="DOE Joint Genome Institute"/>
            <person name="Zeiner C.A."/>
            <person name="Purvine S.O."/>
            <person name="Zink E.M."/>
            <person name="Wu S."/>
            <person name="Pasa-Tolic L."/>
            <person name="Chaput D.L."/>
            <person name="Haridas S."/>
            <person name="Grigoriev I.V."/>
            <person name="Santelli C.M."/>
            <person name="Hansel C.M."/>
        </authorList>
    </citation>
    <scope>NUCLEOTIDE SEQUENCE [LARGE SCALE GENOMIC DNA]</scope>
    <source>
        <strain evidence="1 2">AP3s5-JAC2a</strain>
    </source>
</reference>
<sequence>MTYTYFVRLPLTFNEQHLDFLHSQPNFKSIGATAFEIRHCVLISLPHHCAPSAPNSVADRAPPTLILPVIELVATRAQSRACTRSLLDTRPAMPRTLATRDAALESRKANVAVANGHARSCVRAVGLVERNISRSSSLIPGIFTSSHTPYP</sequence>